<dbReference type="Proteomes" id="UP001303373">
    <property type="component" value="Chromosome 8"/>
</dbReference>
<dbReference type="Pfam" id="PF07047">
    <property type="entry name" value="OPA3"/>
    <property type="match status" value="1"/>
</dbReference>
<dbReference type="GO" id="GO:0019216">
    <property type="term" value="P:regulation of lipid metabolic process"/>
    <property type="evidence" value="ECO:0007669"/>
    <property type="project" value="TreeGrafter"/>
</dbReference>
<proteinExistence type="inferred from homology"/>
<dbReference type="GO" id="GO:0005739">
    <property type="term" value="C:mitochondrion"/>
    <property type="evidence" value="ECO:0007669"/>
    <property type="project" value="TreeGrafter"/>
</dbReference>
<organism evidence="5 6">
    <name type="scientific">Acrodontium crateriforme</name>
    <dbReference type="NCBI Taxonomy" id="150365"/>
    <lineage>
        <taxon>Eukaryota</taxon>
        <taxon>Fungi</taxon>
        <taxon>Dikarya</taxon>
        <taxon>Ascomycota</taxon>
        <taxon>Pezizomycotina</taxon>
        <taxon>Dothideomycetes</taxon>
        <taxon>Dothideomycetidae</taxon>
        <taxon>Mycosphaerellales</taxon>
        <taxon>Teratosphaeriaceae</taxon>
        <taxon>Acrodontium</taxon>
    </lineage>
</organism>
<evidence type="ECO:0000256" key="2">
    <source>
        <dbReference type="ARBA" id="ARBA00023054"/>
    </source>
</evidence>
<feature type="compositionally biased region" description="Polar residues" evidence="3">
    <location>
        <begin position="230"/>
        <end position="247"/>
    </location>
</feature>
<accession>A0AAQ3M7W2</accession>
<keyword evidence="6" id="KW-1185">Reference proteome</keyword>
<evidence type="ECO:0000256" key="3">
    <source>
        <dbReference type="SAM" id="MobiDB-lite"/>
    </source>
</evidence>
<dbReference type="AlphaFoldDB" id="A0AAQ3M7W2"/>
<comment type="similarity">
    <text evidence="1">Belongs to the OPA3 family.</text>
</comment>
<gene>
    <name evidence="5" type="ORF">R9X50_00548200</name>
</gene>
<evidence type="ECO:0000256" key="1">
    <source>
        <dbReference type="ARBA" id="ARBA00007584"/>
    </source>
</evidence>
<dbReference type="InterPro" id="IPR010754">
    <property type="entry name" value="OPA3-like"/>
</dbReference>
<evidence type="ECO:0000313" key="5">
    <source>
        <dbReference type="EMBL" id="WPH02617.1"/>
    </source>
</evidence>
<dbReference type="EMBL" id="CP138587">
    <property type="protein sequence ID" value="WPH02617.1"/>
    <property type="molecule type" value="Genomic_DNA"/>
</dbReference>
<reference evidence="5 6" key="1">
    <citation type="submission" date="2023-11" db="EMBL/GenBank/DDBJ databases">
        <title>An acidophilic fungus is an integral part of prey digestion in a carnivorous sundew plant.</title>
        <authorList>
            <person name="Tsai I.J."/>
        </authorList>
    </citation>
    <scope>NUCLEOTIDE SEQUENCE [LARGE SCALE GENOMIC DNA]</scope>
    <source>
        <strain evidence="5">169a</strain>
    </source>
</reference>
<feature type="region of interest" description="Disordered" evidence="3">
    <location>
        <begin position="72"/>
        <end position="115"/>
    </location>
</feature>
<dbReference type="PANTHER" id="PTHR12499">
    <property type="entry name" value="OPTIC ATROPHY 3 PROTEIN OPA3"/>
    <property type="match status" value="1"/>
</dbReference>
<dbReference type="PANTHER" id="PTHR12499:SF0">
    <property type="entry name" value="OPTIC ATROPHY 3 PROTEIN"/>
    <property type="match status" value="1"/>
</dbReference>
<evidence type="ECO:0000313" key="6">
    <source>
        <dbReference type="Proteomes" id="UP001303373"/>
    </source>
</evidence>
<evidence type="ECO:0000256" key="4">
    <source>
        <dbReference type="SAM" id="SignalP"/>
    </source>
</evidence>
<feature type="chain" id="PRO_5042991551" evidence="4">
    <location>
        <begin position="17"/>
        <end position="286"/>
    </location>
</feature>
<feature type="region of interest" description="Disordered" evidence="3">
    <location>
        <begin position="213"/>
        <end position="286"/>
    </location>
</feature>
<protein>
    <submittedName>
        <fullName evidence="5">Opa3-like protein</fullName>
    </submittedName>
</protein>
<keyword evidence="2" id="KW-0175">Coiled coil</keyword>
<keyword evidence="4" id="KW-0732">Signal</keyword>
<feature type="compositionally biased region" description="Basic and acidic residues" evidence="3">
    <location>
        <begin position="250"/>
        <end position="286"/>
    </location>
</feature>
<sequence length="286" mass="32817">MSLTFKLLSLVIRTAAKPIGNYIKRQAKEHEGFRRYAIRQAQRVHRVDMRMRLGILHDPVAQERMHERELKAAEDKKRLAETPMVRTEEEQKKWDEEQAKAEKEGSKSKEEKAPRVKIRPLSEAKAIELGANFFSEAFIFAVAAGLLVWDNWRSRRKEGARRDMVAERLDSLEGEVERLRSKYEPELPALIEKTKAERNTTWYNPASWWTRTEPEVQNQPIPGNVPIPKQETSVATSPKSPTETTPAGTKAEKPLENMSPSKEDVPASKPKQPERVDSVTATKKER</sequence>
<feature type="signal peptide" evidence="4">
    <location>
        <begin position="1"/>
        <end position="16"/>
    </location>
</feature>
<name>A0AAQ3M7W2_9PEZI</name>